<feature type="compositionally biased region" description="Low complexity" evidence="1">
    <location>
        <begin position="152"/>
        <end position="163"/>
    </location>
</feature>
<name>A0A162QJE6_MUCCL</name>
<feature type="compositionally biased region" description="Acidic residues" evidence="1">
    <location>
        <begin position="164"/>
        <end position="173"/>
    </location>
</feature>
<keyword evidence="2" id="KW-0812">Transmembrane</keyword>
<feature type="transmembrane region" description="Helical" evidence="2">
    <location>
        <begin position="109"/>
        <end position="129"/>
    </location>
</feature>
<protein>
    <submittedName>
        <fullName evidence="3">Uncharacterized protein</fullName>
    </submittedName>
</protein>
<comment type="caution">
    <text evidence="3">The sequence shown here is derived from an EMBL/GenBank/DDBJ whole genome shotgun (WGS) entry which is preliminary data.</text>
</comment>
<feature type="transmembrane region" description="Helical" evidence="2">
    <location>
        <begin position="46"/>
        <end position="64"/>
    </location>
</feature>
<evidence type="ECO:0000256" key="2">
    <source>
        <dbReference type="SAM" id="Phobius"/>
    </source>
</evidence>
<sequence>MTHLSDFSFLQRAVGLSYVLFWFIHRIHTTGGFSCLYFSKLKRGELKSIVTILIFVMLPFQLYYDMASCKVKYEEGYVQMLGHIVTKPEFLWTQADRDLITPTEIMPQLVYGIVNILCIVIWVIVILIFHPKKTVVEESSSSNRSHQITRNTAASMATSSQSMMEEEEEEEDYQEHKGLNAYNSRKCRP</sequence>
<accession>A0A162QJE6</accession>
<dbReference type="Proteomes" id="UP000077051">
    <property type="component" value="Unassembled WGS sequence"/>
</dbReference>
<gene>
    <name evidence="3" type="ORF">MUCCIDRAFT_164461</name>
</gene>
<evidence type="ECO:0000313" key="3">
    <source>
        <dbReference type="EMBL" id="OAD02530.1"/>
    </source>
</evidence>
<organism evidence="3 4">
    <name type="scientific">Mucor lusitanicus CBS 277.49</name>
    <dbReference type="NCBI Taxonomy" id="747725"/>
    <lineage>
        <taxon>Eukaryota</taxon>
        <taxon>Fungi</taxon>
        <taxon>Fungi incertae sedis</taxon>
        <taxon>Mucoromycota</taxon>
        <taxon>Mucoromycotina</taxon>
        <taxon>Mucoromycetes</taxon>
        <taxon>Mucorales</taxon>
        <taxon>Mucorineae</taxon>
        <taxon>Mucoraceae</taxon>
        <taxon>Mucor</taxon>
    </lineage>
</organism>
<feature type="transmembrane region" description="Helical" evidence="2">
    <location>
        <begin position="20"/>
        <end position="39"/>
    </location>
</feature>
<evidence type="ECO:0000313" key="4">
    <source>
        <dbReference type="Proteomes" id="UP000077051"/>
    </source>
</evidence>
<keyword evidence="2" id="KW-1133">Transmembrane helix</keyword>
<dbReference type="STRING" id="747725.A0A162QJE6"/>
<reference evidence="3 4" key="1">
    <citation type="submission" date="2015-06" db="EMBL/GenBank/DDBJ databases">
        <title>Expansion of signal transduction pathways in fungi by whole-genome duplication.</title>
        <authorList>
            <consortium name="DOE Joint Genome Institute"/>
            <person name="Corrochano L.M."/>
            <person name="Kuo A."/>
            <person name="Marcet-Houben M."/>
            <person name="Polaino S."/>
            <person name="Salamov A."/>
            <person name="Villalobos J.M."/>
            <person name="Alvarez M.I."/>
            <person name="Avalos J."/>
            <person name="Benito E.P."/>
            <person name="Benoit I."/>
            <person name="Burger G."/>
            <person name="Camino L.P."/>
            <person name="Canovas D."/>
            <person name="Cerda-Olmedo E."/>
            <person name="Cheng J.-F."/>
            <person name="Dominguez A."/>
            <person name="Elias M."/>
            <person name="Eslava A.P."/>
            <person name="Glaser F."/>
            <person name="Grimwood J."/>
            <person name="Gutierrez G."/>
            <person name="Heitman J."/>
            <person name="Henrissat B."/>
            <person name="Iturriaga E.A."/>
            <person name="Lang B.F."/>
            <person name="Lavin J.L."/>
            <person name="Lee S."/>
            <person name="Li W."/>
            <person name="Lindquist E."/>
            <person name="Lopez-Garcia S."/>
            <person name="Luque E.M."/>
            <person name="Marcos A.T."/>
            <person name="Martin J."/>
            <person name="Mccluskey K."/>
            <person name="Medina H.R."/>
            <person name="Miralles-Duran A."/>
            <person name="Miyazaki A."/>
            <person name="Munoz-Torres E."/>
            <person name="Oguiza J.A."/>
            <person name="Ohm R."/>
            <person name="Olmedo M."/>
            <person name="Orejas M."/>
            <person name="Ortiz-Castellanos L."/>
            <person name="Pisabarro A.G."/>
            <person name="Rodriguez-Romero J."/>
            <person name="Ruiz-Herrera J."/>
            <person name="Ruiz-Vazquez R."/>
            <person name="Sanz C."/>
            <person name="Schackwitz W."/>
            <person name="Schmutz J."/>
            <person name="Shahriari M."/>
            <person name="Shelest E."/>
            <person name="Silva-Franco F."/>
            <person name="Soanes D."/>
            <person name="Syed K."/>
            <person name="Tagua V.G."/>
            <person name="Talbot N.J."/>
            <person name="Thon M."/>
            <person name="De Vries R.P."/>
            <person name="Wiebenga A."/>
            <person name="Yadav J.S."/>
            <person name="Braun E.L."/>
            <person name="Baker S."/>
            <person name="Garre V."/>
            <person name="Horwitz B."/>
            <person name="Torres-Martinez S."/>
            <person name="Idnurm A."/>
            <person name="Herrera-Estrella A."/>
            <person name="Gabaldon T."/>
            <person name="Grigoriev I.V."/>
        </authorList>
    </citation>
    <scope>NUCLEOTIDE SEQUENCE [LARGE SCALE GENOMIC DNA]</scope>
    <source>
        <strain evidence="3 4">CBS 277.49</strain>
    </source>
</reference>
<proteinExistence type="predicted"/>
<dbReference type="EMBL" id="AMYB01000005">
    <property type="protein sequence ID" value="OAD02530.1"/>
    <property type="molecule type" value="Genomic_DNA"/>
</dbReference>
<dbReference type="VEuPathDB" id="FungiDB:MUCCIDRAFT_164461"/>
<dbReference type="AlphaFoldDB" id="A0A162QJE6"/>
<keyword evidence="4" id="KW-1185">Reference proteome</keyword>
<evidence type="ECO:0000256" key="1">
    <source>
        <dbReference type="SAM" id="MobiDB-lite"/>
    </source>
</evidence>
<dbReference type="OrthoDB" id="2384193at2759"/>
<feature type="region of interest" description="Disordered" evidence="1">
    <location>
        <begin position="140"/>
        <end position="189"/>
    </location>
</feature>
<keyword evidence="2" id="KW-0472">Membrane</keyword>
<feature type="compositionally biased region" description="Polar residues" evidence="1">
    <location>
        <begin position="140"/>
        <end position="151"/>
    </location>
</feature>